<gene>
    <name evidence="2" type="ORF">AC482_04600</name>
</gene>
<name>A0A0M0BNY5_9ARCH</name>
<evidence type="ECO:0000313" key="3">
    <source>
        <dbReference type="Proteomes" id="UP000037210"/>
    </source>
</evidence>
<accession>A0A0M0BNY5</accession>
<dbReference type="PANTHER" id="PTHR48207">
    <property type="entry name" value="SUCCINATE--HYDROXYMETHYLGLUTARATE COA-TRANSFERASE"/>
    <property type="match status" value="1"/>
</dbReference>
<dbReference type="Proteomes" id="UP000037210">
    <property type="component" value="Unassembled WGS sequence"/>
</dbReference>
<sequence length="402" mass="44354">MSEHKSGEPPLRGIRVLDLSRVLAGPFCTMTLADLGAEVIKVEMPGSGDDTREYPPFIEGVSSYFLMVNRGKKSVTFNLRAEEAREAFYRLAERCDVLVENFRPGVTERLGIDYEAIRKVNPRLVYCSISSFGQTGPYAEWPGYDIIVQAMGGLMGITGEPGRPPVRVGVAITDIGAGMWGVIGILAALRTRDLTGRGQHIDVSLMDGSVSWMTYMAGNYFATGENPPKLGSGHPNIVPYQAFEASDGKYLIIAGGNDRLWAILCKGMGLEDWIEDPKYVTAEKRVENREVLIPALEEEFRKRARDEWLEVLRGLGFPCAPVYAMDEIFNDPQVLHRGMLLEMEHPQAGCIRQIGPTLKLSETPCVMGSPPPQLGEQTEEVLKALAGYSDEDIKRLRQAGAI</sequence>
<dbReference type="InterPro" id="IPR023606">
    <property type="entry name" value="CoA-Trfase_III_dom_1_sf"/>
</dbReference>
<dbReference type="Gene3D" id="3.30.1540.10">
    <property type="entry name" value="formyl-coa transferase, domain 3"/>
    <property type="match status" value="1"/>
</dbReference>
<dbReference type="GO" id="GO:0008410">
    <property type="term" value="F:CoA-transferase activity"/>
    <property type="evidence" value="ECO:0007669"/>
    <property type="project" value="TreeGrafter"/>
</dbReference>
<dbReference type="PANTHER" id="PTHR48207:SF3">
    <property type="entry name" value="SUCCINATE--HYDROXYMETHYLGLUTARATE COA-TRANSFERASE"/>
    <property type="match status" value="1"/>
</dbReference>
<comment type="caution">
    <text evidence="2">The sequence shown here is derived from an EMBL/GenBank/DDBJ whole genome shotgun (WGS) entry which is preliminary data.</text>
</comment>
<dbReference type="Pfam" id="PF02515">
    <property type="entry name" value="CoA_transf_3"/>
    <property type="match status" value="1"/>
</dbReference>
<evidence type="ECO:0000256" key="1">
    <source>
        <dbReference type="ARBA" id="ARBA00022679"/>
    </source>
</evidence>
<dbReference type="InterPro" id="IPR003673">
    <property type="entry name" value="CoA-Trfase_fam_III"/>
</dbReference>
<dbReference type="SUPFAM" id="SSF89796">
    <property type="entry name" value="CoA-transferase family III (CaiB/BaiF)"/>
    <property type="match status" value="1"/>
</dbReference>
<organism evidence="2 3">
    <name type="scientific">miscellaneous Crenarchaeota group-15 archaeon DG-45</name>
    <dbReference type="NCBI Taxonomy" id="1685127"/>
    <lineage>
        <taxon>Archaea</taxon>
        <taxon>Candidatus Bathyarchaeota</taxon>
        <taxon>MCG-15</taxon>
    </lineage>
</organism>
<dbReference type="InterPro" id="IPR044855">
    <property type="entry name" value="CoA-Trfase_III_dom3_sf"/>
</dbReference>
<dbReference type="AlphaFoldDB" id="A0A0M0BNY5"/>
<reference evidence="2 3" key="1">
    <citation type="submission" date="2015-06" db="EMBL/GenBank/DDBJ databases">
        <title>New insights into the roles of widespread benthic archaea in carbon and nitrogen cycling.</title>
        <authorList>
            <person name="Lazar C.S."/>
            <person name="Baker B.J."/>
            <person name="Seitz K.W."/>
            <person name="Hyde A.S."/>
            <person name="Dick G.J."/>
            <person name="Hinrichs K.-U."/>
            <person name="Teske A.P."/>
        </authorList>
    </citation>
    <scope>NUCLEOTIDE SEQUENCE [LARGE SCALE GENOMIC DNA]</scope>
    <source>
        <strain evidence="2">DG-45</strain>
    </source>
</reference>
<dbReference type="Gene3D" id="3.40.50.10540">
    <property type="entry name" value="Crotonobetainyl-coa:carnitine coa-transferase, domain 1"/>
    <property type="match status" value="1"/>
</dbReference>
<evidence type="ECO:0000313" key="2">
    <source>
        <dbReference type="EMBL" id="KON30134.1"/>
    </source>
</evidence>
<dbReference type="EMBL" id="LFWZ01000040">
    <property type="protein sequence ID" value="KON30134.1"/>
    <property type="molecule type" value="Genomic_DNA"/>
</dbReference>
<evidence type="ECO:0008006" key="4">
    <source>
        <dbReference type="Google" id="ProtNLM"/>
    </source>
</evidence>
<dbReference type="InterPro" id="IPR050483">
    <property type="entry name" value="CoA-transferase_III_domain"/>
</dbReference>
<keyword evidence="1" id="KW-0808">Transferase</keyword>
<protein>
    <recommendedName>
        <fullName evidence="4">Formyl-CoA transferase</fullName>
    </recommendedName>
</protein>
<proteinExistence type="predicted"/>